<feature type="transmembrane region" description="Helical" evidence="1">
    <location>
        <begin position="127"/>
        <end position="145"/>
    </location>
</feature>
<dbReference type="Proteomes" id="UP001235744">
    <property type="component" value="Chromosome"/>
</dbReference>
<accession>A0ABY9IWJ5</accession>
<feature type="transmembrane region" description="Helical" evidence="1">
    <location>
        <begin position="59"/>
        <end position="81"/>
    </location>
</feature>
<keyword evidence="3" id="KW-0482">Metalloprotease</keyword>
<feature type="transmembrane region" description="Helical" evidence="1">
    <location>
        <begin position="25"/>
        <end position="47"/>
    </location>
</feature>
<organism evidence="3 4">
    <name type="scientific">Streptomyces poriferorum</name>
    <dbReference type="NCBI Taxonomy" id="2798799"/>
    <lineage>
        <taxon>Bacteria</taxon>
        <taxon>Bacillati</taxon>
        <taxon>Actinomycetota</taxon>
        <taxon>Actinomycetes</taxon>
        <taxon>Kitasatosporales</taxon>
        <taxon>Streptomycetaceae</taxon>
        <taxon>Streptomyces</taxon>
    </lineage>
</organism>
<proteinExistence type="predicted"/>
<evidence type="ECO:0000313" key="3">
    <source>
        <dbReference type="EMBL" id="WLQ58574.1"/>
    </source>
</evidence>
<keyword evidence="1" id="KW-0472">Membrane</keyword>
<feature type="transmembrane region" description="Helical" evidence="1">
    <location>
        <begin position="166"/>
        <end position="185"/>
    </location>
</feature>
<dbReference type="EMBL" id="CP120988">
    <property type="protein sequence ID" value="WLQ58574.1"/>
    <property type="molecule type" value="Genomic_DNA"/>
</dbReference>
<reference evidence="3 4" key="1">
    <citation type="submission" date="2023-03" db="EMBL/GenBank/DDBJ databases">
        <title>Isolation and description of six Streptomyces strains from soil environments, able to metabolize different microbial glucans.</title>
        <authorList>
            <person name="Widen T."/>
            <person name="Larsbrink J."/>
        </authorList>
    </citation>
    <scope>NUCLEOTIDE SEQUENCE [LARGE SCALE GENOMIC DNA]</scope>
    <source>
        <strain evidence="3 4">Alt2</strain>
    </source>
</reference>
<evidence type="ECO:0000259" key="2">
    <source>
        <dbReference type="Pfam" id="PF02517"/>
    </source>
</evidence>
<dbReference type="RefSeq" id="WP_306070328.1">
    <property type="nucleotide sequence ID" value="NZ_CP120988.1"/>
</dbReference>
<dbReference type="Pfam" id="PF02517">
    <property type="entry name" value="Rce1-like"/>
    <property type="match status" value="1"/>
</dbReference>
<dbReference type="EC" id="3.4.-.-" evidence="3"/>
<feature type="transmembrane region" description="Helical" evidence="1">
    <location>
        <begin position="248"/>
        <end position="270"/>
    </location>
</feature>
<evidence type="ECO:0000313" key="4">
    <source>
        <dbReference type="Proteomes" id="UP001235744"/>
    </source>
</evidence>
<name>A0ABY9IWJ5_9ACTN</name>
<evidence type="ECO:0000256" key="1">
    <source>
        <dbReference type="SAM" id="Phobius"/>
    </source>
</evidence>
<keyword evidence="1" id="KW-0812">Transmembrane</keyword>
<keyword evidence="4" id="KW-1185">Reference proteome</keyword>
<protein>
    <submittedName>
        <fullName evidence="3">CPBP family intramembrane metalloprotease</fullName>
        <ecNumber evidence="3">3.4.-.-</ecNumber>
    </submittedName>
</protein>
<feature type="transmembrane region" description="Helical" evidence="1">
    <location>
        <begin position="216"/>
        <end position="236"/>
    </location>
</feature>
<keyword evidence="3" id="KW-0378">Hydrolase</keyword>
<dbReference type="GO" id="GO:0008237">
    <property type="term" value="F:metallopeptidase activity"/>
    <property type="evidence" value="ECO:0007669"/>
    <property type="project" value="UniProtKB-KW"/>
</dbReference>
<gene>
    <name evidence="3" type="ORF">P8A19_25465</name>
</gene>
<keyword evidence="1" id="KW-1133">Transmembrane helix</keyword>
<feature type="domain" description="CAAX prenyl protease 2/Lysostaphin resistance protein A-like" evidence="2">
    <location>
        <begin position="130"/>
        <end position="227"/>
    </location>
</feature>
<feature type="transmembrane region" description="Helical" evidence="1">
    <location>
        <begin position="191"/>
        <end position="209"/>
    </location>
</feature>
<sequence length="280" mass="29351">MAQQVEDGPVASRKRFFDRPTTGKAVLVVAAYLAYYLLVSLAVGAVFGDEIDQDDPLATGAGIFFGLVLPIAIGAVTVLGFTAFTGRLRSVFGAQPVRGRGWMWIGPALVVTAVVSHAASIKWSGWGPEQIALIALLGICVGLAEELASRGLPVLMLRGAGHSERFVMVVSSLLFALMHMVNVLSGMKPSTVLLTVVYAFGFGVCMYLTMRVTGTIWAAIVLHAVTDPTTILASGGVDEAVTDHAGGWSLLGSAVTILMIVFSFVAVFLVRGGRRAPAAG</sequence>
<feature type="transmembrane region" description="Helical" evidence="1">
    <location>
        <begin position="102"/>
        <end position="121"/>
    </location>
</feature>
<keyword evidence="3" id="KW-0645">Protease</keyword>
<dbReference type="InterPro" id="IPR003675">
    <property type="entry name" value="Rce1/LyrA-like_dom"/>
</dbReference>